<dbReference type="InterPro" id="IPR013221">
    <property type="entry name" value="Mur_ligase_cen"/>
</dbReference>
<comment type="function">
    <text evidence="14">Cell wall formation.</text>
</comment>
<comment type="caution">
    <text evidence="18">The sequence shown here is derived from an EMBL/GenBank/DDBJ whole genome shotgun (WGS) entry which is preliminary data.</text>
</comment>
<accession>A0A414G065</accession>
<keyword evidence="11 14" id="KW-0131">Cell cycle</keyword>
<dbReference type="GO" id="GO:0005524">
    <property type="term" value="F:ATP binding"/>
    <property type="evidence" value="ECO:0007669"/>
    <property type="project" value="UniProtKB-UniRule"/>
</dbReference>
<dbReference type="HAMAP" id="MF_00046">
    <property type="entry name" value="MurC"/>
    <property type="match status" value="1"/>
</dbReference>
<comment type="catalytic activity">
    <reaction evidence="13 14">
        <text>UDP-N-acetyl-alpha-D-muramate + L-alanine + ATP = UDP-N-acetyl-alpha-D-muramoyl-L-alanine + ADP + phosphate + H(+)</text>
        <dbReference type="Rhea" id="RHEA:23372"/>
        <dbReference type="ChEBI" id="CHEBI:15378"/>
        <dbReference type="ChEBI" id="CHEBI:30616"/>
        <dbReference type="ChEBI" id="CHEBI:43474"/>
        <dbReference type="ChEBI" id="CHEBI:57972"/>
        <dbReference type="ChEBI" id="CHEBI:70757"/>
        <dbReference type="ChEBI" id="CHEBI:83898"/>
        <dbReference type="ChEBI" id="CHEBI:456216"/>
        <dbReference type="EC" id="6.3.2.8"/>
    </reaction>
</comment>
<dbReference type="NCBIfam" id="TIGR01082">
    <property type="entry name" value="murC"/>
    <property type="match status" value="1"/>
</dbReference>
<evidence type="ECO:0000256" key="4">
    <source>
        <dbReference type="ARBA" id="ARBA00022490"/>
    </source>
</evidence>
<evidence type="ECO:0000313" key="19">
    <source>
        <dbReference type="Proteomes" id="UP000286050"/>
    </source>
</evidence>
<dbReference type="PANTHER" id="PTHR43445">
    <property type="entry name" value="UDP-N-ACETYLMURAMATE--L-ALANINE LIGASE-RELATED"/>
    <property type="match status" value="1"/>
</dbReference>
<dbReference type="SUPFAM" id="SSF53623">
    <property type="entry name" value="MurD-like peptide ligases, catalytic domain"/>
    <property type="match status" value="1"/>
</dbReference>
<dbReference type="Pfam" id="PF01225">
    <property type="entry name" value="Mur_ligase"/>
    <property type="match status" value="1"/>
</dbReference>
<evidence type="ECO:0000256" key="5">
    <source>
        <dbReference type="ARBA" id="ARBA00022598"/>
    </source>
</evidence>
<gene>
    <name evidence="14" type="primary">murC</name>
    <name evidence="18" type="ORF">DW787_01520</name>
</gene>
<feature type="domain" description="Mur ligase N-terminal catalytic" evidence="15">
    <location>
        <begin position="19"/>
        <end position="113"/>
    </location>
</feature>
<dbReference type="InterPro" id="IPR004101">
    <property type="entry name" value="Mur_ligase_C"/>
</dbReference>
<feature type="binding site" evidence="14">
    <location>
        <begin position="124"/>
        <end position="130"/>
    </location>
    <ligand>
        <name>ATP</name>
        <dbReference type="ChEBI" id="CHEBI:30616"/>
    </ligand>
</feature>
<dbReference type="GO" id="GO:0008360">
    <property type="term" value="P:regulation of cell shape"/>
    <property type="evidence" value="ECO:0007669"/>
    <property type="project" value="UniProtKB-KW"/>
</dbReference>
<dbReference type="EC" id="6.3.2.8" evidence="3 14"/>
<dbReference type="InterPro" id="IPR036565">
    <property type="entry name" value="Mur-like_cat_sf"/>
</dbReference>
<dbReference type="SUPFAM" id="SSF51984">
    <property type="entry name" value="MurCD N-terminal domain"/>
    <property type="match status" value="1"/>
</dbReference>
<name>A0A414G065_9ACTN</name>
<evidence type="ECO:0000256" key="10">
    <source>
        <dbReference type="ARBA" id="ARBA00022984"/>
    </source>
</evidence>
<evidence type="ECO:0000256" key="12">
    <source>
        <dbReference type="ARBA" id="ARBA00023316"/>
    </source>
</evidence>
<evidence type="ECO:0000256" key="6">
    <source>
        <dbReference type="ARBA" id="ARBA00022618"/>
    </source>
</evidence>
<keyword evidence="6 14" id="KW-0132">Cell division</keyword>
<dbReference type="GO" id="GO:0008763">
    <property type="term" value="F:UDP-N-acetylmuramate-L-alanine ligase activity"/>
    <property type="evidence" value="ECO:0007669"/>
    <property type="project" value="UniProtKB-UniRule"/>
</dbReference>
<proteinExistence type="inferred from homology"/>
<evidence type="ECO:0000256" key="7">
    <source>
        <dbReference type="ARBA" id="ARBA00022741"/>
    </source>
</evidence>
<comment type="similarity">
    <text evidence="14">Belongs to the MurCDEF family.</text>
</comment>
<comment type="pathway">
    <text evidence="2 14">Cell wall biogenesis; peptidoglycan biosynthesis.</text>
</comment>
<evidence type="ECO:0000256" key="9">
    <source>
        <dbReference type="ARBA" id="ARBA00022960"/>
    </source>
</evidence>
<dbReference type="RefSeq" id="WP_118271320.1">
    <property type="nucleotide sequence ID" value="NZ_JAQCXU010000003.1"/>
</dbReference>
<organism evidence="18 19">
    <name type="scientific">Collinsella intestinalis</name>
    <dbReference type="NCBI Taxonomy" id="147207"/>
    <lineage>
        <taxon>Bacteria</taxon>
        <taxon>Bacillati</taxon>
        <taxon>Actinomycetota</taxon>
        <taxon>Coriobacteriia</taxon>
        <taxon>Coriobacteriales</taxon>
        <taxon>Coriobacteriaceae</taxon>
        <taxon>Collinsella</taxon>
    </lineage>
</organism>
<protein>
    <recommendedName>
        <fullName evidence="3 14">UDP-N-acetylmuramate--L-alanine ligase</fullName>
        <ecNumber evidence="3 14">6.3.2.8</ecNumber>
    </recommendedName>
    <alternativeName>
        <fullName evidence="14">UDP-N-acetylmuramoyl-L-alanine synthetase</fullName>
    </alternativeName>
</protein>
<evidence type="ECO:0000256" key="13">
    <source>
        <dbReference type="ARBA" id="ARBA00047833"/>
    </source>
</evidence>
<dbReference type="Gene3D" id="3.40.1190.10">
    <property type="entry name" value="Mur-like, catalytic domain"/>
    <property type="match status" value="1"/>
</dbReference>
<evidence type="ECO:0000256" key="11">
    <source>
        <dbReference type="ARBA" id="ARBA00023306"/>
    </source>
</evidence>
<dbReference type="EMBL" id="QSJI01000001">
    <property type="protein sequence ID" value="RHD57545.1"/>
    <property type="molecule type" value="Genomic_DNA"/>
</dbReference>
<keyword evidence="4 14" id="KW-0963">Cytoplasm</keyword>
<dbReference type="InterPro" id="IPR036615">
    <property type="entry name" value="Mur_ligase_C_dom_sf"/>
</dbReference>
<evidence type="ECO:0000259" key="15">
    <source>
        <dbReference type="Pfam" id="PF01225"/>
    </source>
</evidence>
<keyword evidence="12 14" id="KW-0961">Cell wall biogenesis/degradation</keyword>
<evidence type="ECO:0000259" key="16">
    <source>
        <dbReference type="Pfam" id="PF02875"/>
    </source>
</evidence>
<dbReference type="UniPathway" id="UPA00219"/>
<keyword evidence="9 14" id="KW-0133">Cell shape</keyword>
<evidence type="ECO:0000313" key="18">
    <source>
        <dbReference type="EMBL" id="RHD57545.1"/>
    </source>
</evidence>
<dbReference type="AlphaFoldDB" id="A0A414G065"/>
<dbReference type="Gene3D" id="3.90.190.20">
    <property type="entry name" value="Mur ligase, C-terminal domain"/>
    <property type="match status" value="1"/>
</dbReference>
<keyword evidence="10 14" id="KW-0573">Peptidoglycan synthesis</keyword>
<evidence type="ECO:0000256" key="14">
    <source>
        <dbReference type="HAMAP-Rule" id="MF_00046"/>
    </source>
</evidence>
<evidence type="ECO:0000256" key="8">
    <source>
        <dbReference type="ARBA" id="ARBA00022840"/>
    </source>
</evidence>
<evidence type="ECO:0000256" key="2">
    <source>
        <dbReference type="ARBA" id="ARBA00004752"/>
    </source>
</evidence>
<reference evidence="18 19" key="1">
    <citation type="submission" date="2018-08" db="EMBL/GenBank/DDBJ databases">
        <title>A genome reference for cultivated species of the human gut microbiota.</title>
        <authorList>
            <person name="Zou Y."/>
            <person name="Xue W."/>
            <person name="Luo G."/>
        </authorList>
    </citation>
    <scope>NUCLEOTIDE SEQUENCE [LARGE SCALE GENOMIC DNA]</scope>
    <source>
        <strain evidence="18 19">AM30-5LB</strain>
    </source>
</reference>
<dbReference type="SUPFAM" id="SSF53244">
    <property type="entry name" value="MurD-like peptide ligases, peptide-binding domain"/>
    <property type="match status" value="1"/>
</dbReference>
<keyword evidence="8 14" id="KW-0067">ATP-binding</keyword>
<dbReference type="InterPro" id="IPR005758">
    <property type="entry name" value="UDP-N-AcMur_Ala_ligase_MurC"/>
</dbReference>
<dbReference type="Gene3D" id="3.40.50.720">
    <property type="entry name" value="NAD(P)-binding Rossmann-like Domain"/>
    <property type="match status" value="1"/>
</dbReference>
<dbReference type="Proteomes" id="UP000286050">
    <property type="component" value="Unassembled WGS sequence"/>
</dbReference>
<dbReference type="GO" id="GO:0071555">
    <property type="term" value="P:cell wall organization"/>
    <property type="evidence" value="ECO:0007669"/>
    <property type="project" value="UniProtKB-KW"/>
</dbReference>
<dbReference type="PANTHER" id="PTHR43445:SF3">
    <property type="entry name" value="UDP-N-ACETYLMURAMATE--L-ALANINE LIGASE"/>
    <property type="match status" value="1"/>
</dbReference>
<dbReference type="InterPro" id="IPR050061">
    <property type="entry name" value="MurCDEF_pg_biosynth"/>
</dbReference>
<dbReference type="Pfam" id="PF08245">
    <property type="entry name" value="Mur_ligase_M"/>
    <property type="match status" value="1"/>
</dbReference>
<evidence type="ECO:0000259" key="17">
    <source>
        <dbReference type="Pfam" id="PF08245"/>
    </source>
</evidence>
<evidence type="ECO:0000256" key="3">
    <source>
        <dbReference type="ARBA" id="ARBA00012211"/>
    </source>
</evidence>
<dbReference type="GO" id="GO:0005737">
    <property type="term" value="C:cytoplasm"/>
    <property type="evidence" value="ECO:0007669"/>
    <property type="project" value="UniProtKB-SubCell"/>
</dbReference>
<keyword evidence="5 14" id="KW-0436">Ligase</keyword>
<dbReference type="GO" id="GO:0051301">
    <property type="term" value="P:cell division"/>
    <property type="evidence" value="ECO:0007669"/>
    <property type="project" value="UniProtKB-KW"/>
</dbReference>
<dbReference type="GO" id="GO:0009252">
    <property type="term" value="P:peptidoglycan biosynthetic process"/>
    <property type="evidence" value="ECO:0007669"/>
    <property type="project" value="UniProtKB-UniRule"/>
</dbReference>
<feature type="domain" description="Mur ligase C-terminal" evidence="16">
    <location>
        <begin position="325"/>
        <end position="456"/>
    </location>
</feature>
<feature type="domain" description="Mur ligase central" evidence="17">
    <location>
        <begin position="123"/>
        <end position="303"/>
    </location>
</feature>
<keyword evidence="7 14" id="KW-0547">Nucleotide-binding</keyword>
<evidence type="ECO:0000256" key="1">
    <source>
        <dbReference type="ARBA" id="ARBA00004496"/>
    </source>
</evidence>
<sequence>MPSIAVPEATTAPTFKSAHFIGVGGAGMSGIALVLHERGCRVTGSDLKTSRYIRQLTRAGVPIHVGHAASTIDEFQPDVVVVSTAIPESNPELVRARELGVPVWHRAKMLSALGYGRTTVACAGTHGKTTTSSMVATMLDRMELDPSFLIGGVVEGYGTNGKNGDGEYFVVEADESDSSFLYLDPHVVIVTNIEADHMDHYDSLEQIEETFCTFMGLVGEDGTVIVCGENPRLVELARSCGRTVLTYGEGDGMDVRLNPAATRHAFGSDFTVTLPDGSKRGVSIKNNPGRHNMLNATAALAAAYALGLDTERAAEALSTFEGARRRFTQVGEVRGVTLVDDYGHHPTEVRATLAAAKSLDFQHVDVVFQPHRYSRLQALCDDFVDAFADADTVILVDVFPAGEMPIPGVTSKMLADKIRAAHPGKSVYYVSDHAALMARIDDVAQAGDLLITMGAGDITTVGPEYLEHVANEAE</sequence>
<comment type="subcellular location">
    <subcellularLocation>
        <location evidence="1 14">Cytoplasm</location>
    </subcellularLocation>
</comment>
<dbReference type="Pfam" id="PF02875">
    <property type="entry name" value="Mur_ligase_C"/>
    <property type="match status" value="1"/>
</dbReference>
<dbReference type="InterPro" id="IPR000713">
    <property type="entry name" value="Mur_ligase_N"/>
</dbReference>